<keyword evidence="1" id="KW-0812">Transmembrane</keyword>
<organism evidence="2 3">
    <name type="scientific">Streptomyces thermogriseus</name>
    <dbReference type="NCBI Taxonomy" id="75292"/>
    <lineage>
        <taxon>Bacteria</taxon>
        <taxon>Bacillati</taxon>
        <taxon>Actinomycetota</taxon>
        <taxon>Actinomycetes</taxon>
        <taxon>Kitasatosporales</taxon>
        <taxon>Streptomycetaceae</taxon>
        <taxon>Streptomyces</taxon>
    </lineage>
</organism>
<evidence type="ECO:0000313" key="3">
    <source>
        <dbReference type="Proteomes" id="UP001501072"/>
    </source>
</evidence>
<feature type="transmembrane region" description="Helical" evidence="1">
    <location>
        <begin position="242"/>
        <end position="261"/>
    </location>
</feature>
<dbReference type="RefSeq" id="WP_346074510.1">
    <property type="nucleotide sequence ID" value="NZ_BAAAHU010000123.1"/>
</dbReference>
<keyword evidence="1" id="KW-1133">Transmembrane helix</keyword>
<protein>
    <submittedName>
        <fullName evidence="2">Uncharacterized protein</fullName>
    </submittedName>
</protein>
<gene>
    <name evidence="2" type="ORF">GCM10009564_55190</name>
</gene>
<dbReference type="EMBL" id="BAAAHU010000123">
    <property type="protein sequence ID" value="GAA1017467.1"/>
    <property type="molecule type" value="Genomic_DNA"/>
</dbReference>
<comment type="caution">
    <text evidence="2">The sequence shown here is derived from an EMBL/GenBank/DDBJ whole genome shotgun (WGS) entry which is preliminary data.</text>
</comment>
<reference evidence="3" key="1">
    <citation type="journal article" date="2019" name="Int. J. Syst. Evol. Microbiol.">
        <title>The Global Catalogue of Microorganisms (GCM) 10K type strain sequencing project: providing services to taxonomists for standard genome sequencing and annotation.</title>
        <authorList>
            <consortium name="The Broad Institute Genomics Platform"/>
            <consortium name="The Broad Institute Genome Sequencing Center for Infectious Disease"/>
            <person name="Wu L."/>
            <person name="Ma J."/>
        </authorList>
    </citation>
    <scope>NUCLEOTIDE SEQUENCE [LARGE SCALE GENOMIC DNA]</scope>
    <source>
        <strain evidence="3">JCM 11269</strain>
    </source>
</reference>
<name>A0ABP4DQ40_9ACTN</name>
<evidence type="ECO:0000313" key="2">
    <source>
        <dbReference type="EMBL" id="GAA1017467.1"/>
    </source>
</evidence>
<dbReference type="Proteomes" id="UP001501072">
    <property type="component" value="Unassembled WGS sequence"/>
</dbReference>
<feature type="transmembrane region" description="Helical" evidence="1">
    <location>
        <begin position="215"/>
        <end position="236"/>
    </location>
</feature>
<accession>A0ABP4DQ40</accession>
<keyword evidence="1" id="KW-0472">Membrane</keyword>
<sequence>MIDRRQRSNGGSRNVYLLATSHVPDPYVNVLAHLLQHENLSSVNFVNIIEGEGAPAEADVQIRSIYAEIVKLMEALAGGTYPREVDGEIHHHSIGQKAAERYSALLEKLLRVKTRMVTVRWGELDQELEKFIADGRAIFDVTTLKKNLLVDVVSLLVSRGCMEFYSFDLGRAPRYFDDRDLIHSLDPDGYSYRRISDSPHIEAARKRMVARSATLRFLLLSASVVGALVILVQFFFPDSWADKLVVAAATAASIVSLLFVLQREDR</sequence>
<evidence type="ECO:0000256" key="1">
    <source>
        <dbReference type="SAM" id="Phobius"/>
    </source>
</evidence>
<keyword evidence="3" id="KW-1185">Reference proteome</keyword>
<proteinExistence type="predicted"/>